<feature type="region of interest" description="Disordered" evidence="14">
    <location>
        <begin position="332"/>
        <end position="352"/>
    </location>
</feature>
<gene>
    <name evidence="16" type="ORF">NEMVEDRAFT_v1g246059</name>
</gene>
<dbReference type="GO" id="GO:0005634">
    <property type="term" value="C:nucleus"/>
    <property type="evidence" value="ECO:0007669"/>
    <property type="project" value="UniProtKB-SubCell"/>
</dbReference>
<feature type="region of interest" description="Disordered" evidence="14">
    <location>
        <begin position="57"/>
        <end position="125"/>
    </location>
</feature>
<evidence type="ECO:0000256" key="12">
    <source>
        <dbReference type="ARBA" id="ARBA00023242"/>
    </source>
</evidence>
<evidence type="ECO:0000256" key="3">
    <source>
        <dbReference type="ARBA" id="ARBA00004496"/>
    </source>
</evidence>
<comment type="subcellular location">
    <subcellularLocation>
        <location evidence="2">Cell junction</location>
    </subcellularLocation>
    <subcellularLocation>
        <location evidence="3">Cytoplasm</location>
    </subcellularLocation>
    <subcellularLocation>
        <location evidence="1">Nucleus</location>
    </subcellularLocation>
</comment>
<organism evidence="16 17">
    <name type="scientific">Nematostella vectensis</name>
    <name type="common">Starlet sea anemone</name>
    <dbReference type="NCBI Taxonomy" id="45351"/>
    <lineage>
        <taxon>Eukaryota</taxon>
        <taxon>Metazoa</taxon>
        <taxon>Cnidaria</taxon>
        <taxon>Anthozoa</taxon>
        <taxon>Hexacorallia</taxon>
        <taxon>Actiniaria</taxon>
        <taxon>Edwardsiidae</taxon>
        <taxon>Nematostella</taxon>
    </lineage>
</organism>
<keyword evidence="9" id="KW-0805">Transcription regulation</keyword>
<evidence type="ECO:0000256" key="6">
    <source>
        <dbReference type="ARBA" id="ARBA00022553"/>
    </source>
</evidence>
<evidence type="ECO:0000256" key="1">
    <source>
        <dbReference type="ARBA" id="ARBA00004123"/>
    </source>
</evidence>
<dbReference type="Gene3D" id="6.20.430.10">
    <property type="match status" value="1"/>
</dbReference>
<dbReference type="GO" id="GO:0003713">
    <property type="term" value="F:transcription coactivator activity"/>
    <property type="evidence" value="ECO:0000318"/>
    <property type="project" value="GO_Central"/>
</dbReference>
<feature type="compositionally biased region" description="Polar residues" evidence="14">
    <location>
        <begin position="107"/>
        <end position="123"/>
    </location>
</feature>
<dbReference type="InParanoid" id="A7SLN5"/>
<sequence length="412" mass="45291">MERKNSNVVVHVRSDSGKELDALFHVIQSASAAVEQQPSSSSLPMKLRKLPPSFFKQPTILDPSKLAPDDSSGLTISHSRANSSPASLSVPTSSAGPPNYSLHPAHSRTQSYGGSAYEESNQLPPGWEMRTSPTGQPYFMNHYEQITTWQDPRKSQSTSNLNNSNSLPDGWEQAITPEGEVYFINHITRTTSWIDPRNIAIAHRRTSSQQSTFSGAAQQQDHRQKAMLERLQLEKEKLKKRQQQLLEQEILLKHGMLEEGGSKSLLGNLAREAALAQMPSQENTTSVHMRDESFDSGLGMSSTGGYGYNTDVDLNGGGGSDSQMFDANYNSKELTSRSEGRTGSGRLPEFFDNIPGTNVDFGTIEGENTPTNMETDDLGVGLDLNTDILNDVESVLTPNMSKIPDPNFLTWL</sequence>
<dbReference type="PANTHER" id="PTHR17616">
    <property type="entry name" value="YES-ASSOCIATED PROTEIN YAP1 FAMILY MEMBER"/>
    <property type="match status" value="1"/>
</dbReference>
<keyword evidence="17" id="KW-1185">Reference proteome</keyword>
<evidence type="ECO:0000313" key="17">
    <source>
        <dbReference type="Proteomes" id="UP000001593"/>
    </source>
</evidence>
<evidence type="ECO:0000256" key="10">
    <source>
        <dbReference type="ARBA" id="ARBA00023159"/>
    </source>
</evidence>
<evidence type="ECO:0000256" key="5">
    <source>
        <dbReference type="ARBA" id="ARBA00022491"/>
    </source>
</evidence>
<evidence type="ECO:0000256" key="8">
    <source>
        <dbReference type="ARBA" id="ARBA00022949"/>
    </source>
</evidence>
<evidence type="ECO:0000313" key="16">
    <source>
        <dbReference type="EMBL" id="EDO35395.1"/>
    </source>
</evidence>
<keyword evidence="5" id="KW-0678">Repressor</keyword>
<dbReference type="SUPFAM" id="SSF51045">
    <property type="entry name" value="WW domain"/>
    <property type="match status" value="2"/>
</dbReference>
<dbReference type="FunCoup" id="A7SLN5">
    <property type="interactions" value="153"/>
</dbReference>
<dbReference type="CDD" id="cd00201">
    <property type="entry name" value="WW"/>
    <property type="match status" value="2"/>
</dbReference>
<evidence type="ECO:0000256" key="11">
    <source>
        <dbReference type="ARBA" id="ARBA00023163"/>
    </source>
</evidence>
<evidence type="ECO:0000256" key="13">
    <source>
        <dbReference type="ARBA" id="ARBA00038057"/>
    </source>
</evidence>
<dbReference type="FunFam" id="2.20.70.10:FF:000012">
    <property type="entry name" value="transcriptional coactivator YAP1 isoform X2"/>
    <property type="match status" value="1"/>
</dbReference>
<dbReference type="HOGENOM" id="CLU_041917_0_1_1"/>
<dbReference type="PROSITE" id="PS01159">
    <property type="entry name" value="WW_DOMAIN_1"/>
    <property type="match status" value="2"/>
</dbReference>
<dbReference type="EMBL" id="DS469700">
    <property type="protein sequence ID" value="EDO35395.1"/>
    <property type="molecule type" value="Genomic_DNA"/>
</dbReference>
<dbReference type="SMART" id="SM00456">
    <property type="entry name" value="WW"/>
    <property type="match status" value="2"/>
</dbReference>
<feature type="domain" description="WW" evidence="15">
    <location>
        <begin position="121"/>
        <end position="154"/>
    </location>
</feature>
<keyword evidence="4" id="KW-0963">Cytoplasm</keyword>
<evidence type="ECO:0000256" key="9">
    <source>
        <dbReference type="ARBA" id="ARBA00023015"/>
    </source>
</evidence>
<dbReference type="KEGG" id="nve:5506788"/>
<feature type="region of interest" description="Disordered" evidence="14">
    <location>
        <begin position="150"/>
        <end position="170"/>
    </location>
</feature>
<dbReference type="PROSITE" id="PS50020">
    <property type="entry name" value="WW_DOMAIN_2"/>
    <property type="match status" value="2"/>
</dbReference>
<keyword evidence="10" id="KW-0010">Activator</keyword>
<dbReference type="GO" id="GO:0035329">
    <property type="term" value="P:hippo signaling"/>
    <property type="evidence" value="ECO:0000318"/>
    <property type="project" value="GO_Central"/>
</dbReference>
<dbReference type="STRING" id="45351.A7SLN5"/>
<dbReference type="PhylomeDB" id="A7SLN5"/>
<feature type="region of interest" description="Disordered" evidence="14">
    <location>
        <begin position="205"/>
        <end position="224"/>
    </location>
</feature>
<feature type="compositionally biased region" description="Polar residues" evidence="14">
    <location>
        <begin position="207"/>
        <end position="219"/>
    </location>
</feature>
<evidence type="ECO:0000256" key="2">
    <source>
        <dbReference type="ARBA" id="ARBA00004282"/>
    </source>
</evidence>
<dbReference type="GO" id="GO:0045944">
    <property type="term" value="P:positive regulation of transcription by RNA polymerase II"/>
    <property type="evidence" value="ECO:0000318"/>
    <property type="project" value="GO_Central"/>
</dbReference>
<dbReference type="OMA" id="PRKAMFF"/>
<keyword evidence="11" id="KW-0804">Transcription</keyword>
<feature type="compositionally biased region" description="Low complexity" evidence="14">
    <location>
        <begin position="83"/>
        <end position="95"/>
    </location>
</feature>
<dbReference type="AlphaFoldDB" id="A7SLN5"/>
<dbReference type="Proteomes" id="UP000001593">
    <property type="component" value="Unassembled WGS sequence"/>
</dbReference>
<feature type="compositionally biased region" description="Polar residues" evidence="14">
    <location>
        <begin position="72"/>
        <end position="82"/>
    </location>
</feature>
<keyword evidence="7" id="KW-0677">Repeat</keyword>
<dbReference type="Pfam" id="PF00397">
    <property type="entry name" value="WW"/>
    <property type="match status" value="2"/>
</dbReference>
<reference evidence="16 17" key="1">
    <citation type="journal article" date="2007" name="Science">
        <title>Sea anemone genome reveals ancestral eumetazoan gene repertoire and genomic organization.</title>
        <authorList>
            <person name="Putnam N.H."/>
            <person name="Srivastava M."/>
            <person name="Hellsten U."/>
            <person name="Dirks B."/>
            <person name="Chapman J."/>
            <person name="Salamov A."/>
            <person name="Terry A."/>
            <person name="Shapiro H."/>
            <person name="Lindquist E."/>
            <person name="Kapitonov V.V."/>
            <person name="Jurka J."/>
            <person name="Genikhovich G."/>
            <person name="Grigoriev I.V."/>
            <person name="Lucas S.M."/>
            <person name="Steele R.E."/>
            <person name="Finnerty J.R."/>
            <person name="Technau U."/>
            <person name="Martindale M.Q."/>
            <person name="Rokhsar D.S."/>
        </authorList>
    </citation>
    <scope>NUCLEOTIDE SEQUENCE [LARGE SCALE GENOMIC DNA]</scope>
    <source>
        <strain evidence="17">CH2 X CH6</strain>
    </source>
</reference>
<evidence type="ECO:0000256" key="4">
    <source>
        <dbReference type="ARBA" id="ARBA00022490"/>
    </source>
</evidence>
<dbReference type="eggNOG" id="KOG0940">
    <property type="taxonomic scope" value="Eukaryota"/>
</dbReference>
<evidence type="ECO:0000259" key="15">
    <source>
        <dbReference type="PROSITE" id="PS50020"/>
    </source>
</evidence>
<feature type="compositionally biased region" description="Low complexity" evidence="14">
    <location>
        <begin position="157"/>
        <end position="167"/>
    </location>
</feature>
<dbReference type="FunFam" id="2.20.70.10:FF:000019">
    <property type="entry name" value="Putative transcriptional coactivator YAP1"/>
    <property type="match status" value="1"/>
</dbReference>
<dbReference type="InterPro" id="IPR051583">
    <property type="entry name" value="YAP1"/>
</dbReference>
<dbReference type="PANTHER" id="PTHR17616:SF8">
    <property type="entry name" value="TRANSCRIPTIONAL COACTIVATOR YORKIE"/>
    <property type="match status" value="1"/>
</dbReference>
<keyword evidence="8" id="KW-0965">Cell junction</keyword>
<name>A7SLN5_NEMVE</name>
<feature type="domain" description="WW" evidence="15">
    <location>
        <begin position="165"/>
        <end position="198"/>
    </location>
</feature>
<dbReference type="GO" id="GO:0005737">
    <property type="term" value="C:cytoplasm"/>
    <property type="evidence" value="ECO:0007669"/>
    <property type="project" value="UniProtKB-SubCell"/>
</dbReference>
<dbReference type="InterPro" id="IPR001202">
    <property type="entry name" value="WW_dom"/>
</dbReference>
<protein>
    <recommendedName>
        <fullName evidence="15">WW domain-containing protein</fullName>
    </recommendedName>
</protein>
<evidence type="ECO:0000256" key="14">
    <source>
        <dbReference type="SAM" id="MobiDB-lite"/>
    </source>
</evidence>
<dbReference type="GO" id="GO:0070161">
    <property type="term" value="C:anchoring junction"/>
    <property type="evidence" value="ECO:0007669"/>
    <property type="project" value="UniProtKB-SubCell"/>
</dbReference>
<keyword evidence="6" id="KW-0597">Phosphoprotein</keyword>
<comment type="similarity">
    <text evidence="13">Belongs to the YAP1 family.</text>
</comment>
<accession>A7SLN5</accession>
<evidence type="ECO:0000256" key="7">
    <source>
        <dbReference type="ARBA" id="ARBA00022737"/>
    </source>
</evidence>
<proteinExistence type="inferred from homology"/>
<dbReference type="InterPro" id="IPR036020">
    <property type="entry name" value="WW_dom_sf"/>
</dbReference>
<dbReference type="Gene3D" id="2.20.70.10">
    <property type="match status" value="2"/>
</dbReference>
<dbReference type="OrthoDB" id="3045089at2759"/>
<keyword evidence="12" id="KW-0539">Nucleus</keyword>